<protein>
    <submittedName>
        <fullName evidence="1">4280_t:CDS:1</fullName>
    </submittedName>
</protein>
<dbReference type="EMBL" id="CAJVQA010018311">
    <property type="protein sequence ID" value="CAG8753250.1"/>
    <property type="molecule type" value="Genomic_DNA"/>
</dbReference>
<reference evidence="1" key="1">
    <citation type="submission" date="2021-06" db="EMBL/GenBank/DDBJ databases">
        <authorList>
            <person name="Kallberg Y."/>
            <person name="Tangrot J."/>
            <person name="Rosling A."/>
        </authorList>
    </citation>
    <scope>NUCLEOTIDE SEQUENCE</scope>
    <source>
        <strain evidence="1">FL966</strain>
    </source>
</reference>
<sequence>MQKYIALNQNNPEQLFILVVVTNLMKQCYELQESGELVYMDTTAGLDTLNTPLPILSTSTPVGGLPLAAILISDKTAATFTKALEMVKKMVLLMAFSRWRPIIGSQIVMTDDCKAKKIALHNT</sequence>
<evidence type="ECO:0000313" key="2">
    <source>
        <dbReference type="Proteomes" id="UP000789759"/>
    </source>
</evidence>
<dbReference type="PANTHER" id="PTHR35385:SF2">
    <property type="entry name" value="PROTEIN B, PUTATIVE-RELATED"/>
    <property type="match status" value="1"/>
</dbReference>
<evidence type="ECO:0000313" key="1">
    <source>
        <dbReference type="EMBL" id="CAG8753250.1"/>
    </source>
</evidence>
<gene>
    <name evidence="1" type="ORF">CPELLU_LOCUS14847</name>
</gene>
<dbReference type="Proteomes" id="UP000789759">
    <property type="component" value="Unassembled WGS sequence"/>
</dbReference>
<accession>A0A9N9IY20</accession>
<dbReference type="AlphaFoldDB" id="A0A9N9IY20"/>
<name>A0A9N9IY20_9GLOM</name>
<organism evidence="1 2">
    <name type="scientific">Cetraspora pellucida</name>
    <dbReference type="NCBI Taxonomy" id="1433469"/>
    <lineage>
        <taxon>Eukaryota</taxon>
        <taxon>Fungi</taxon>
        <taxon>Fungi incertae sedis</taxon>
        <taxon>Mucoromycota</taxon>
        <taxon>Glomeromycotina</taxon>
        <taxon>Glomeromycetes</taxon>
        <taxon>Diversisporales</taxon>
        <taxon>Gigasporaceae</taxon>
        <taxon>Cetraspora</taxon>
    </lineage>
</organism>
<keyword evidence="2" id="KW-1185">Reference proteome</keyword>
<dbReference type="OrthoDB" id="6784354at2759"/>
<dbReference type="PANTHER" id="PTHR35385">
    <property type="entry name" value="PROTEIN B, PUTATIVE-RELATED-RELATED"/>
    <property type="match status" value="1"/>
</dbReference>
<proteinExistence type="predicted"/>
<comment type="caution">
    <text evidence="1">The sequence shown here is derived from an EMBL/GenBank/DDBJ whole genome shotgun (WGS) entry which is preliminary data.</text>
</comment>